<feature type="non-terminal residue" evidence="2">
    <location>
        <position position="1"/>
    </location>
</feature>
<proteinExistence type="predicted"/>
<dbReference type="Proteomes" id="UP000474061">
    <property type="component" value="Unassembled WGS sequence"/>
</dbReference>
<evidence type="ECO:0000313" key="2">
    <source>
        <dbReference type="EMBL" id="MRU22644.1"/>
    </source>
</evidence>
<dbReference type="EMBL" id="VDCJ01000134">
    <property type="protein sequence ID" value="MRU22644.1"/>
    <property type="molecule type" value="Genomic_DNA"/>
</dbReference>
<evidence type="ECO:0000256" key="1">
    <source>
        <dbReference type="SAM" id="MobiDB-lite"/>
    </source>
</evidence>
<reference evidence="2" key="1">
    <citation type="submission" date="2019-05" db="EMBL/GenBank/DDBJ databases">
        <authorList>
            <person name="Castillo A."/>
            <person name="Giampetruzzi A."/>
            <person name="Landa B."/>
            <person name="Saponari M."/>
            <person name="Almeida R.P.P."/>
            <person name="Moralejo E."/>
            <person name="Marco-Noales E."/>
            <person name="Velasco-Amo M.P."/>
            <person name="Roman-Ecija M."/>
            <person name="Navarro I."/>
            <person name="Monterde A."/>
            <person name="Barbe S."/>
        </authorList>
    </citation>
    <scope>NUCLEOTIDE SEQUENCE</scope>
    <source>
        <strain evidence="2">XYL1981</strain>
    </source>
</reference>
<dbReference type="AlphaFoldDB" id="A0A9Q4QQR7"/>
<protein>
    <submittedName>
        <fullName evidence="2">Uncharacterized protein</fullName>
    </submittedName>
</protein>
<sequence length="85" mass="8541">ISANAGITGRAVTLDSSAGDLTLTSRHGAVTLLAGEARLSDQQQRTSRRSGLLRSSSSHSTSSSTDTVALSSVLGGKNITIAAAD</sequence>
<feature type="compositionally biased region" description="Low complexity" evidence="1">
    <location>
        <begin position="49"/>
        <end position="67"/>
    </location>
</feature>
<accession>A0A9Q4QQR7</accession>
<feature type="region of interest" description="Disordered" evidence="1">
    <location>
        <begin position="35"/>
        <end position="68"/>
    </location>
</feature>
<gene>
    <name evidence="2" type="ORF">FG476_00565</name>
</gene>
<feature type="non-terminal residue" evidence="2">
    <location>
        <position position="85"/>
    </location>
</feature>
<reference evidence="2" key="2">
    <citation type="journal article" date="2020" name="Appl. Environ. Microbiol.">
        <title>Multiple intercontinental introductions associated with the emergence of a plant pathogen in Europe.</title>
        <authorList>
            <person name="Landa B.B."/>
            <person name="Castillo A.I."/>
            <person name="Giampetruzzi A."/>
            <person name="Kahn A."/>
            <person name="Roman-Ecija M."/>
            <person name="Velasco-Amo M.P."/>
            <person name="Navas-Cortes J.A."/>
            <person name="Marco-Noales E."/>
            <person name="Barbe S."/>
            <person name="Moralejo E."/>
            <person name="Coletta-Filho H.D."/>
            <person name="Saldarelli P."/>
            <person name="Saponari M."/>
            <person name="Almeida R.P.P."/>
        </authorList>
    </citation>
    <scope>NUCLEOTIDE SEQUENCE</scope>
    <source>
        <strain evidence="2">XYL1981</strain>
    </source>
</reference>
<evidence type="ECO:0000313" key="3">
    <source>
        <dbReference type="Proteomes" id="UP000474061"/>
    </source>
</evidence>
<comment type="caution">
    <text evidence="2">The sequence shown here is derived from an EMBL/GenBank/DDBJ whole genome shotgun (WGS) entry which is preliminary data.</text>
</comment>
<organism evidence="2 3">
    <name type="scientific">Xylella fastidiosa subsp. multiplex</name>
    <dbReference type="NCBI Taxonomy" id="644357"/>
    <lineage>
        <taxon>Bacteria</taxon>
        <taxon>Pseudomonadati</taxon>
        <taxon>Pseudomonadota</taxon>
        <taxon>Gammaproteobacteria</taxon>
        <taxon>Lysobacterales</taxon>
        <taxon>Lysobacteraceae</taxon>
        <taxon>Xylella</taxon>
    </lineage>
</organism>
<name>A0A9Q4QQR7_XYLFS</name>